<evidence type="ECO:0000256" key="2">
    <source>
        <dbReference type="ARBA" id="ARBA00023125"/>
    </source>
</evidence>
<dbReference type="Gene3D" id="1.10.10.60">
    <property type="entry name" value="Homeodomain-like"/>
    <property type="match status" value="1"/>
</dbReference>
<feature type="domain" description="HTH araC/xylS-type" evidence="4">
    <location>
        <begin position="244"/>
        <end position="345"/>
    </location>
</feature>
<dbReference type="GO" id="GO:0003700">
    <property type="term" value="F:DNA-binding transcription factor activity"/>
    <property type="evidence" value="ECO:0007669"/>
    <property type="project" value="InterPro"/>
</dbReference>
<name>A0A1E3RF75_MYCFV</name>
<dbReference type="GO" id="GO:0043565">
    <property type="term" value="F:sequence-specific DNA binding"/>
    <property type="evidence" value="ECO:0007669"/>
    <property type="project" value="InterPro"/>
</dbReference>
<gene>
    <name evidence="5" type="ORF">BHQ18_21235</name>
</gene>
<dbReference type="InterPro" id="IPR018062">
    <property type="entry name" value="HTH_AraC-typ_CS"/>
</dbReference>
<keyword evidence="6" id="KW-1185">Reference proteome</keyword>
<keyword evidence="3" id="KW-0804">Transcription</keyword>
<protein>
    <submittedName>
        <fullName evidence="5">AraC family transcriptional regulator</fullName>
    </submittedName>
</protein>
<dbReference type="Pfam" id="PF12833">
    <property type="entry name" value="HTH_18"/>
    <property type="match status" value="1"/>
</dbReference>
<evidence type="ECO:0000313" key="5">
    <source>
        <dbReference type="EMBL" id="ODQ88102.1"/>
    </source>
</evidence>
<dbReference type="PANTHER" id="PTHR46796">
    <property type="entry name" value="HTH-TYPE TRANSCRIPTIONAL ACTIVATOR RHAS-RELATED"/>
    <property type="match status" value="1"/>
</dbReference>
<dbReference type="PROSITE" id="PS01124">
    <property type="entry name" value="HTH_ARAC_FAMILY_2"/>
    <property type="match status" value="1"/>
</dbReference>
<evidence type="ECO:0000259" key="4">
    <source>
        <dbReference type="PROSITE" id="PS01124"/>
    </source>
</evidence>
<comment type="caution">
    <text evidence="5">The sequence shown here is derived from an EMBL/GenBank/DDBJ whole genome shotgun (WGS) entry which is preliminary data.</text>
</comment>
<dbReference type="Proteomes" id="UP000094053">
    <property type="component" value="Unassembled WGS sequence"/>
</dbReference>
<accession>A0A1E3RF75</accession>
<sequence>MGVDSPQPRSLDGVKPIVTTPGIQRLERSHVEISDPADADEFLEDTYGVSMRFRRRLPSRREGPVLVHSRAMAGALAIDVVSIAGQMDVRSDPLNKVTGIWAERGEIDTTCDGARAHVAAGDIGVLAQPHLPYKARFDETRMTAVLLDPPVVAGVAAGVPSSHAPLPIRFASLEPVDECSARAYKSTVSYVRDALLSDPAVATPLVLGHAARLLAAVTLSTFPNSATASPSPHDRTDHQPVLLRRAMEFIDANATNDIALADIADAVHVTPRAVQYMFRRHLETTPLQYLRRLRLHYAHQELLAADRTEVTVTETAARWGFAHTGRFAVLYRQTYGQSPHTTLRG</sequence>
<keyword evidence="2" id="KW-0238">DNA-binding</keyword>
<proteinExistence type="predicted"/>
<dbReference type="EMBL" id="MIHA01000017">
    <property type="protein sequence ID" value="ODQ88102.1"/>
    <property type="molecule type" value="Genomic_DNA"/>
</dbReference>
<dbReference type="SMART" id="SM00342">
    <property type="entry name" value="HTH_ARAC"/>
    <property type="match status" value="1"/>
</dbReference>
<keyword evidence="1" id="KW-0805">Transcription regulation</keyword>
<dbReference type="AlphaFoldDB" id="A0A1E3RF75"/>
<dbReference type="SUPFAM" id="SSF46689">
    <property type="entry name" value="Homeodomain-like"/>
    <property type="match status" value="2"/>
</dbReference>
<dbReference type="STRING" id="1776.BHQ18_21235"/>
<dbReference type="PROSITE" id="PS00041">
    <property type="entry name" value="HTH_ARAC_FAMILY_1"/>
    <property type="match status" value="1"/>
</dbReference>
<dbReference type="InterPro" id="IPR018060">
    <property type="entry name" value="HTH_AraC"/>
</dbReference>
<organism evidence="5 6">
    <name type="scientific">Mycolicibacterium flavescens</name>
    <name type="common">Mycobacterium flavescens</name>
    <dbReference type="NCBI Taxonomy" id="1776"/>
    <lineage>
        <taxon>Bacteria</taxon>
        <taxon>Bacillati</taxon>
        <taxon>Actinomycetota</taxon>
        <taxon>Actinomycetes</taxon>
        <taxon>Mycobacteriales</taxon>
        <taxon>Mycobacteriaceae</taxon>
        <taxon>Mycolicibacterium</taxon>
    </lineage>
</organism>
<dbReference type="InterPro" id="IPR050204">
    <property type="entry name" value="AraC_XylS_family_regulators"/>
</dbReference>
<evidence type="ECO:0000256" key="3">
    <source>
        <dbReference type="ARBA" id="ARBA00023163"/>
    </source>
</evidence>
<dbReference type="InterPro" id="IPR009057">
    <property type="entry name" value="Homeodomain-like_sf"/>
</dbReference>
<dbReference type="PANTHER" id="PTHR46796:SF12">
    <property type="entry name" value="HTH-TYPE DNA-BINDING TRANSCRIPTIONAL ACTIVATOR EUTR"/>
    <property type="match status" value="1"/>
</dbReference>
<reference evidence="6" key="1">
    <citation type="submission" date="2016-09" db="EMBL/GenBank/DDBJ databases">
        <authorList>
            <person name="Greninger A.L."/>
            <person name="Jerome K.R."/>
            <person name="Mcnair B."/>
            <person name="Wallis C."/>
            <person name="Fang F."/>
        </authorList>
    </citation>
    <scope>NUCLEOTIDE SEQUENCE [LARGE SCALE GENOMIC DNA]</scope>
    <source>
        <strain evidence="6">M6</strain>
    </source>
</reference>
<evidence type="ECO:0000256" key="1">
    <source>
        <dbReference type="ARBA" id="ARBA00023015"/>
    </source>
</evidence>
<evidence type="ECO:0000313" key="6">
    <source>
        <dbReference type="Proteomes" id="UP000094053"/>
    </source>
</evidence>